<reference evidence="2 3" key="1">
    <citation type="journal article" date="2019" name="Int. J. Syst. Evol. Microbiol.">
        <title>The Global Catalogue of Microorganisms (GCM) 10K type strain sequencing project: providing services to taxonomists for standard genome sequencing and annotation.</title>
        <authorList>
            <consortium name="The Broad Institute Genomics Platform"/>
            <consortium name="The Broad Institute Genome Sequencing Center for Infectious Disease"/>
            <person name="Wu L."/>
            <person name="Ma J."/>
        </authorList>
    </citation>
    <scope>NUCLEOTIDE SEQUENCE [LARGE SCALE GENOMIC DNA]</scope>
    <source>
        <strain evidence="2 3">CGMCC 1.3239</strain>
    </source>
</reference>
<evidence type="ECO:0000256" key="1">
    <source>
        <dbReference type="SAM" id="MobiDB-lite"/>
    </source>
</evidence>
<dbReference type="RefSeq" id="WP_379782867.1">
    <property type="nucleotide sequence ID" value="NZ_JBHSWW010000255.1"/>
</dbReference>
<dbReference type="Proteomes" id="UP001596442">
    <property type="component" value="Unassembled WGS sequence"/>
</dbReference>
<organism evidence="2 3">
    <name type="scientific">Halorubrum tibetense</name>
    <dbReference type="NCBI Taxonomy" id="175631"/>
    <lineage>
        <taxon>Archaea</taxon>
        <taxon>Methanobacteriati</taxon>
        <taxon>Methanobacteriota</taxon>
        <taxon>Stenosarchaea group</taxon>
        <taxon>Halobacteria</taxon>
        <taxon>Halobacteriales</taxon>
        <taxon>Haloferacaceae</taxon>
        <taxon>Halorubrum</taxon>
    </lineage>
</organism>
<proteinExistence type="predicted"/>
<name>A0ABD5SG74_9EURY</name>
<evidence type="ECO:0000313" key="2">
    <source>
        <dbReference type="EMBL" id="MFC6754399.1"/>
    </source>
</evidence>
<dbReference type="EMBL" id="JBHSWW010000255">
    <property type="protein sequence ID" value="MFC6754399.1"/>
    <property type="molecule type" value="Genomic_DNA"/>
</dbReference>
<accession>A0ABD5SG74</accession>
<dbReference type="AlphaFoldDB" id="A0ABD5SG74"/>
<evidence type="ECO:0008006" key="4">
    <source>
        <dbReference type="Google" id="ProtNLM"/>
    </source>
</evidence>
<protein>
    <recommendedName>
        <fullName evidence="4">Cell surface protein</fullName>
    </recommendedName>
</protein>
<feature type="non-terminal residue" evidence="2">
    <location>
        <position position="1"/>
    </location>
</feature>
<gene>
    <name evidence="2" type="ORF">ACFQEU_13155</name>
</gene>
<comment type="caution">
    <text evidence="2">The sequence shown here is derived from an EMBL/GenBank/DDBJ whole genome shotgun (WGS) entry which is preliminary data.</text>
</comment>
<evidence type="ECO:0000313" key="3">
    <source>
        <dbReference type="Proteomes" id="UP001596442"/>
    </source>
</evidence>
<sequence>FFAVVAVGTTAVAGCLDFAAGDGAQGPDGTPATLSCPDGGFVRLDAPFDEPIETRTVETDDTRFELSTEATSETYGSTLRLVLRNSGGATARTEGEYAYSIQRRTDEGWLDVRGATGGAPATLPREERPLDPNGTYSWSLRLNEESLTSAVPERELDVCPPLGPGTHRFVYWGIVDASPVGVEFELVG</sequence>
<feature type="region of interest" description="Disordered" evidence="1">
    <location>
        <begin position="114"/>
        <end position="134"/>
    </location>
</feature>
<keyword evidence="3" id="KW-1185">Reference proteome</keyword>